<protein>
    <submittedName>
        <fullName evidence="12">Energy transducer TonB</fullName>
    </submittedName>
</protein>
<dbReference type="GO" id="GO:0031992">
    <property type="term" value="F:energy transducer activity"/>
    <property type="evidence" value="ECO:0007669"/>
    <property type="project" value="TreeGrafter"/>
</dbReference>
<evidence type="ECO:0000256" key="1">
    <source>
        <dbReference type="ARBA" id="ARBA00004383"/>
    </source>
</evidence>
<evidence type="ECO:0000256" key="9">
    <source>
        <dbReference type="ARBA" id="ARBA00023136"/>
    </source>
</evidence>
<dbReference type="EMBL" id="SGSQ01000019">
    <property type="protein sequence ID" value="RZG45114.1"/>
    <property type="molecule type" value="Genomic_DNA"/>
</dbReference>
<feature type="domain" description="TonB C-terminal" evidence="11">
    <location>
        <begin position="184"/>
        <end position="275"/>
    </location>
</feature>
<accession>A0A4Q7AIP0</accession>
<feature type="region of interest" description="Disordered" evidence="10">
    <location>
        <begin position="98"/>
        <end position="137"/>
    </location>
</feature>
<evidence type="ECO:0000259" key="11">
    <source>
        <dbReference type="PROSITE" id="PS52015"/>
    </source>
</evidence>
<reference evidence="12 13" key="1">
    <citation type="submission" date="2019-02" db="EMBL/GenBank/DDBJ databases">
        <title>The Batch Genome Submission of Acinetobacter spp. strains.</title>
        <authorList>
            <person name="Qin J."/>
            <person name="Hu Y."/>
            <person name="Ye H."/>
            <person name="Wei L."/>
            <person name="Feng Y."/>
            <person name="Zong Z."/>
        </authorList>
    </citation>
    <scope>NUCLEOTIDE SEQUENCE [LARGE SCALE GENOMIC DNA]</scope>
    <source>
        <strain evidence="12 13">WCHAW060049</strain>
    </source>
</reference>
<keyword evidence="5" id="KW-0997">Cell inner membrane</keyword>
<dbReference type="NCBIfam" id="TIGR01352">
    <property type="entry name" value="tonB_Cterm"/>
    <property type="match status" value="1"/>
</dbReference>
<dbReference type="GO" id="GO:0055085">
    <property type="term" value="P:transmembrane transport"/>
    <property type="evidence" value="ECO:0007669"/>
    <property type="project" value="InterPro"/>
</dbReference>
<dbReference type="PANTHER" id="PTHR33446:SF2">
    <property type="entry name" value="PROTEIN TONB"/>
    <property type="match status" value="1"/>
</dbReference>
<dbReference type="AlphaFoldDB" id="A0A4Q7AIP0"/>
<organism evidence="12 13">
    <name type="scientific">Acinetobacter wuhouensis</name>
    <dbReference type="NCBI Taxonomy" id="1879050"/>
    <lineage>
        <taxon>Bacteria</taxon>
        <taxon>Pseudomonadati</taxon>
        <taxon>Pseudomonadota</taxon>
        <taxon>Gammaproteobacteria</taxon>
        <taxon>Moraxellales</taxon>
        <taxon>Moraxellaceae</taxon>
        <taxon>Acinetobacter</taxon>
    </lineage>
</organism>
<evidence type="ECO:0000256" key="8">
    <source>
        <dbReference type="ARBA" id="ARBA00022989"/>
    </source>
</evidence>
<dbReference type="Gene3D" id="3.30.1150.10">
    <property type="match status" value="1"/>
</dbReference>
<evidence type="ECO:0000256" key="5">
    <source>
        <dbReference type="ARBA" id="ARBA00022519"/>
    </source>
</evidence>
<keyword evidence="8" id="KW-1133">Transmembrane helix</keyword>
<evidence type="ECO:0000256" key="3">
    <source>
        <dbReference type="ARBA" id="ARBA00022448"/>
    </source>
</evidence>
<dbReference type="Pfam" id="PF03544">
    <property type="entry name" value="TonB_C"/>
    <property type="match status" value="1"/>
</dbReference>
<dbReference type="SUPFAM" id="SSF74653">
    <property type="entry name" value="TolA/TonB C-terminal domain"/>
    <property type="match status" value="1"/>
</dbReference>
<evidence type="ECO:0000256" key="10">
    <source>
        <dbReference type="SAM" id="MobiDB-lite"/>
    </source>
</evidence>
<feature type="compositionally biased region" description="Low complexity" evidence="10">
    <location>
        <begin position="112"/>
        <end position="124"/>
    </location>
</feature>
<dbReference type="GO" id="GO:0098797">
    <property type="term" value="C:plasma membrane protein complex"/>
    <property type="evidence" value="ECO:0007669"/>
    <property type="project" value="TreeGrafter"/>
</dbReference>
<name>A0A4Q7AIP0_9GAMM</name>
<comment type="subcellular location">
    <subcellularLocation>
        <location evidence="1">Cell inner membrane</location>
        <topology evidence="1">Single-pass membrane protein</topology>
        <orientation evidence="1">Periplasmic side</orientation>
    </subcellularLocation>
</comment>
<evidence type="ECO:0000313" key="12">
    <source>
        <dbReference type="EMBL" id="RZG45114.1"/>
    </source>
</evidence>
<dbReference type="InterPro" id="IPR051045">
    <property type="entry name" value="TonB-dependent_transducer"/>
</dbReference>
<dbReference type="PANTHER" id="PTHR33446">
    <property type="entry name" value="PROTEIN TONB-RELATED"/>
    <property type="match status" value="1"/>
</dbReference>
<keyword evidence="13" id="KW-1185">Reference proteome</keyword>
<evidence type="ECO:0000256" key="2">
    <source>
        <dbReference type="ARBA" id="ARBA00006555"/>
    </source>
</evidence>
<keyword evidence="9" id="KW-0472">Membrane</keyword>
<keyword evidence="6" id="KW-0812">Transmembrane</keyword>
<evidence type="ECO:0000256" key="6">
    <source>
        <dbReference type="ARBA" id="ARBA00022692"/>
    </source>
</evidence>
<dbReference type="Proteomes" id="UP000293863">
    <property type="component" value="Unassembled WGS sequence"/>
</dbReference>
<comment type="similarity">
    <text evidence="2">Belongs to the TonB family.</text>
</comment>
<dbReference type="RefSeq" id="WP_130168712.1">
    <property type="nucleotide sequence ID" value="NZ_SGSQ01000019.1"/>
</dbReference>
<gene>
    <name evidence="12" type="ORF">EXU28_12570</name>
</gene>
<evidence type="ECO:0000256" key="4">
    <source>
        <dbReference type="ARBA" id="ARBA00022475"/>
    </source>
</evidence>
<proteinExistence type="inferred from homology"/>
<dbReference type="PROSITE" id="PS52015">
    <property type="entry name" value="TONB_CTD"/>
    <property type="match status" value="1"/>
</dbReference>
<evidence type="ECO:0000313" key="13">
    <source>
        <dbReference type="Proteomes" id="UP000293863"/>
    </source>
</evidence>
<comment type="caution">
    <text evidence="12">The sequence shown here is derived from an EMBL/GenBank/DDBJ whole genome shotgun (WGS) entry which is preliminary data.</text>
</comment>
<evidence type="ECO:0000256" key="7">
    <source>
        <dbReference type="ARBA" id="ARBA00022927"/>
    </source>
</evidence>
<dbReference type="InterPro" id="IPR037682">
    <property type="entry name" value="TonB_C"/>
</dbReference>
<keyword evidence="3" id="KW-0813">Transport</keyword>
<keyword evidence="7" id="KW-0653">Protein transport</keyword>
<keyword evidence="4" id="KW-1003">Cell membrane</keyword>
<dbReference type="InterPro" id="IPR006260">
    <property type="entry name" value="TonB/TolA_C"/>
</dbReference>
<dbReference type="GO" id="GO:0015031">
    <property type="term" value="P:protein transport"/>
    <property type="evidence" value="ECO:0007669"/>
    <property type="project" value="UniProtKB-KW"/>
</dbReference>
<sequence>MSELIFNSHKRALLFEQYAPEASSNNIADPFTQHSLELTQPSPPRLNKVLIAIIAVASAHLGIWYIAKHLPTPTLDIHKPEPVVIEIVKPEEPPKVIEPKIPPVTEKPKIPPVVQKPKPISKQVEQPKPVQKTVEQPKPVAKTVTQLTPKKVEEAVVTKEVAPAPVQKVVEPVKPVDDNLPVTEAKGYAGYLSNPAPEYPEQALERGWEGSVILRVKVLANGSPDTVSVKQSSGKKLLDSAAVRTVKQWKFSPALKGKTPVEGWVDVPIHYQLPK</sequence>